<dbReference type="Proteomes" id="UP000053820">
    <property type="component" value="Unassembled WGS sequence"/>
</dbReference>
<evidence type="ECO:0000256" key="1">
    <source>
        <dbReference type="ARBA" id="ARBA00012674"/>
    </source>
</evidence>
<evidence type="ECO:0000256" key="5">
    <source>
        <dbReference type="ARBA" id="ARBA00048883"/>
    </source>
</evidence>
<reference evidence="8 9" key="1">
    <citation type="submission" date="2014-04" db="EMBL/GenBank/DDBJ databases">
        <title>Evolutionary Origins and Diversification of the Mycorrhizal Mutualists.</title>
        <authorList>
            <consortium name="DOE Joint Genome Institute"/>
            <consortium name="Mycorrhizal Genomics Consortium"/>
            <person name="Kohler A."/>
            <person name="Kuo A."/>
            <person name="Nagy L.G."/>
            <person name="Floudas D."/>
            <person name="Copeland A."/>
            <person name="Barry K.W."/>
            <person name="Cichocki N."/>
            <person name="Veneault-Fourrey C."/>
            <person name="LaButti K."/>
            <person name="Lindquist E.A."/>
            <person name="Lipzen A."/>
            <person name="Lundell T."/>
            <person name="Morin E."/>
            <person name="Murat C."/>
            <person name="Riley R."/>
            <person name="Ohm R."/>
            <person name="Sun H."/>
            <person name="Tunlid A."/>
            <person name="Henrissat B."/>
            <person name="Grigoriev I.V."/>
            <person name="Hibbett D.S."/>
            <person name="Martin F."/>
        </authorList>
    </citation>
    <scope>NUCLEOTIDE SEQUENCE [LARGE SCALE GENOMIC DNA]</scope>
    <source>
        <strain evidence="8 9">MD-312</strain>
    </source>
</reference>
<keyword evidence="9" id="KW-1185">Reference proteome</keyword>
<dbReference type="EMBL" id="KN839857">
    <property type="protein sequence ID" value="KIJ62102.1"/>
    <property type="molecule type" value="Genomic_DNA"/>
</dbReference>
<dbReference type="HOGENOM" id="CLU_717763_0_0_1"/>
<name>A0A0C9WD16_9AGAM</name>
<dbReference type="FunFam" id="1.20.58.80:FF:000004">
    <property type="entry name" value="Vacuolar protein sorting-associated protein 4"/>
    <property type="match status" value="2"/>
</dbReference>
<dbReference type="InterPro" id="IPR051866">
    <property type="entry name" value="Intracell_Sig-Traffick_Protein"/>
</dbReference>
<accession>A0A0C9WD16</accession>
<proteinExistence type="predicted"/>
<evidence type="ECO:0000313" key="9">
    <source>
        <dbReference type="Proteomes" id="UP000053820"/>
    </source>
</evidence>
<evidence type="ECO:0000259" key="7">
    <source>
        <dbReference type="SMART" id="SM00745"/>
    </source>
</evidence>
<keyword evidence="2" id="KW-0813">Transport</keyword>
<feature type="domain" description="MIT" evidence="7">
    <location>
        <begin position="111"/>
        <end position="188"/>
    </location>
</feature>
<comment type="catalytic activity">
    <reaction evidence="5">
        <text>ATP + H2O = ADP + phosphate + H(+)</text>
        <dbReference type="Rhea" id="RHEA:13065"/>
        <dbReference type="ChEBI" id="CHEBI:15377"/>
        <dbReference type="ChEBI" id="CHEBI:15378"/>
        <dbReference type="ChEBI" id="CHEBI:30616"/>
        <dbReference type="ChEBI" id="CHEBI:43474"/>
        <dbReference type="ChEBI" id="CHEBI:456216"/>
        <dbReference type="EC" id="3.6.4.6"/>
    </reaction>
</comment>
<sequence>MAAPGEKSSLDHDAGTNNPTNDGISAPRQSNLDKAIEVVTRAIEADTKQDYEEAYKQYMNSLDWFMLAQKYEKNEKSKGLIRGKIEEYLTRAETLKSHLQPKGIALKRTTPQSNLDKAIEIVQQAIDNDISQDYASAREQYLNAIGYFMAAQKSERNETSKSLIQAKIDEYLSRAEILGKHLQPKRDSSREPSASSSTSTVDSDRAQSHLNRAIDIVQQAIEEDTKQNYPEAVRQYTDALDYFMLAQKYEKNEKSKLLIRRKCTEYSDRAATLGKYLKAQEGGKQRETSDAPNEDSGNIIEHRHVNAYANGSPEQTGQFVPYEHSNQTNEASSPQGGVTQFSVGLDSSGFSQRLSSRVDDIVFASLQESRRLNWGGKVEASEYAV</sequence>
<dbReference type="GO" id="GO:0015031">
    <property type="term" value="P:protein transport"/>
    <property type="evidence" value="ECO:0007669"/>
    <property type="project" value="UniProtKB-KW"/>
</dbReference>
<dbReference type="SMART" id="SM00745">
    <property type="entry name" value="MIT"/>
    <property type="match status" value="3"/>
</dbReference>
<dbReference type="AlphaFoldDB" id="A0A0C9WD16"/>
<feature type="domain" description="MIT" evidence="7">
    <location>
        <begin position="28"/>
        <end position="103"/>
    </location>
</feature>
<dbReference type="PANTHER" id="PTHR15508:SF8">
    <property type="entry name" value="LD24550P"/>
    <property type="match status" value="1"/>
</dbReference>
<evidence type="ECO:0000256" key="3">
    <source>
        <dbReference type="ARBA" id="ARBA00022801"/>
    </source>
</evidence>
<keyword evidence="4" id="KW-0653">Protein transport</keyword>
<feature type="region of interest" description="Disordered" evidence="6">
    <location>
        <begin position="1"/>
        <end position="31"/>
    </location>
</feature>
<dbReference type="InterPro" id="IPR036181">
    <property type="entry name" value="MIT_dom_sf"/>
</dbReference>
<dbReference type="PANTHER" id="PTHR15508">
    <property type="entry name" value="RIBOSOMAL PROTEIN S6 KINASE"/>
    <property type="match status" value="1"/>
</dbReference>
<dbReference type="Pfam" id="PF04212">
    <property type="entry name" value="MIT"/>
    <property type="match status" value="3"/>
</dbReference>
<dbReference type="EC" id="3.6.4.6" evidence="1"/>
<dbReference type="OrthoDB" id="29072at2759"/>
<feature type="region of interest" description="Disordered" evidence="6">
    <location>
        <begin position="277"/>
        <end position="297"/>
    </location>
</feature>
<organism evidence="8 9">
    <name type="scientific">Hydnomerulius pinastri MD-312</name>
    <dbReference type="NCBI Taxonomy" id="994086"/>
    <lineage>
        <taxon>Eukaryota</taxon>
        <taxon>Fungi</taxon>
        <taxon>Dikarya</taxon>
        <taxon>Basidiomycota</taxon>
        <taxon>Agaricomycotina</taxon>
        <taxon>Agaricomycetes</taxon>
        <taxon>Agaricomycetidae</taxon>
        <taxon>Boletales</taxon>
        <taxon>Boletales incertae sedis</taxon>
        <taxon>Leucogyrophana</taxon>
    </lineage>
</organism>
<feature type="compositionally biased region" description="Low complexity" evidence="6">
    <location>
        <begin position="191"/>
        <end position="201"/>
    </location>
</feature>
<evidence type="ECO:0000256" key="2">
    <source>
        <dbReference type="ARBA" id="ARBA00022448"/>
    </source>
</evidence>
<evidence type="ECO:0000313" key="8">
    <source>
        <dbReference type="EMBL" id="KIJ62102.1"/>
    </source>
</evidence>
<dbReference type="GO" id="GO:0016787">
    <property type="term" value="F:hydrolase activity"/>
    <property type="evidence" value="ECO:0007669"/>
    <property type="project" value="UniProtKB-KW"/>
</dbReference>
<dbReference type="Gene3D" id="1.20.58.80">
    <property type="entry name" value="Phosphotransferase system, lactose/cellobiose-type IIA subunit"/>
    <property type="match status" value="3"/>
</dbReference>
<feature type="region of interest" description="Disordered" evidence="6">
    <location>
        <begin position="180"/>
        <end position="207"/>
    </location>
</feature>
<evidence type="ECO:0000256" key="4">
    <source>
        <dbReference type="ARBA" id="ARBA00022927"/>
    </source>
</evidence>
<feature type="compositionally biased region" description="Basic and acidic residues" evidence="6">
    <location>
        <begin position="180"/>
        <end position="190"/>
    </location>
</feature>
<dbReference type="SUPFAM" id="SSF116846">
    <property type="entry name" value="MIT domain"/>
    <property type="match status" value="3"/>
</dbReference>
<evidence type="ECO:0000256" key="6">
    <source>
        <dbReference type="SAM" id="MobiDB-lite"/>
    </source>
</evidence>
<gene>
    <name evidence="8" type="ORF">HYDPIDRAFT_30654</name>
</gene>
<protein>
    <recommendedName>
        <fullName evidence="1">vesicle-fusing ATPase</fullName>
        <ecNumber evidence="1">3.6.4.6</ecNumber>
    </recommendedName>
</protein>
<dbReference type="InterPro" id="IPR007330">
    <property type="entry name" value="MIT_dom"/>
</dbReference>
<keyword evidence="3" id="KW-0378">Hydrolase</keyword>
<feature type="compositionally biased region" description="Polar residues" evidence="6">
    <location>
        <begin position="15"/>
        <end position="31"/>
    </location>
</feature>
<feature type="domain" description="MIT" evidence="7">
    <location>
        <begin position="206"/>
        <end position="283"/>
    </location>
</feature>